<protein>
    <recommendedName>
        <fullName evidence="2 9">Thymidine kinase</fullName>
        <ecNumber evidence="2 9">2.7.1.21</ecNumber>
    </recommendedName>
</protein>
<dbReference type="InterPro" id="IPR027417">
    <property type="entry name" value="P-loop_NTPase"/>
</dbReference>
<keyword evidence="9" id="KW-0862">Zinc</keyword>
<dbReference type="STRING" id="482827.SAMN04488243_12124"/>
<dbReference type="GO" id="GO:0005524">
    <property type="term" value="F:ATP binding"/>
    <property type="evidence" value="ECO:0007669"/>
    <property type="project" value="UniProtKB-UniRule"/>
</dbReference>
<comment type="catalytic activity">
    <reaction evidence="9 12">
        <text>thymidine + ATP = dTMP + ADP + H(+)</text>
        <dbReference type="Rhea" id="RHEA:19129"/>
        <dbReference type="ChEBI" id="CHEBI:15378"/>
        <dbReference type="ChEBI" id="CHEBI:17748"/>
        <dbReference type="ChEBI" id="CHEBI:30616"/>
        <dbReference type="ChEBI" id="CHEBI:63528"/>
        <dbReference type="ChEBI" id="CHEBI:456216"/>
        <dbReference type="EC" id="2.7.1.21"/>
    </reaction>
</comment>
<proteinExistence type="inferred from homology"/>
<dbReference type="HAMAP" id="MF_00124">
    <property type="entry name" value="Thymidine_kinase"/>
    <property type="match status" value="1"/>
</dbReference>
<dbReference type="Proteomes" id="UP000199446">
    <property type="component" value="Unassembled WGS sequence"/>
</dbReference>
<keyword evidence="3 9" id="KW-0963">Cytoplasm</keyword>
<feature type="binding site" evidence="11">
    <location>
        <begin position="172"/>
        <end position="175"/>
    </location>
    <ligand>
        <name>substrate</name>
    </ligand>
</feature>
<feature type="binding site" evidence="9">
    <location>
        <position position="187"/>
    </location>
    <ligand>
        <name>Zn(2+)</name>
        <dbReference type="ChEBI" id="CHEBI:29105"/>
    </ligand>
</feature>
<dbReference type="NCBIfam" id="NF003296">
    <property type="entry name" value="PRK04296.1-1"/>
    <property type="match status" value="1"/>
</dbReference>
<evidence type="ECO:0000256" key="3">
    <source>
        <dbReference type="ARBA" id="ARBA00022490"/>
    </source>
</evidence>
<dbReference type="InterPro" id="IPR001267">
    <property type="entry name" value="Thymidine_kinase"/>
</dbReference>
<keyword evidence="7 9" id="KW-0418">Kinase</keyword>
<feature type="binding site" evidence="9">
    <location>
        <position position="184"/>
    </location>
    <ligand>
        <name>Zn(2+)</name>
        <dbReference type="ChEBI" id="CHEBI:29105"/>
    </ligand>
</feature>
<comment type="subcellular location">
    <subcellularLocation>
        <location evidence="9">Cytoplasm</location>
    </subcellularLocation>
</comment>
<reference evidence="15" key="1">
    <citation type="submission" date="2016-10" db="EMBL/GenBank/DDBJ databases">
        <authorList>
            <person name="Varghese N."/>
            <person name="Submissions S."/>
        </authorList>
    </citation>
    <scope>NUCLEOTIDE SEQUENCE [LARGE SCALE GENOMIC DNA]</scope>
    <source>
        <strain evidence="15">CGMCC 1.6992</strain>
    </source>
</reference>
<feature type="binding site" evidence="11">
    <location>
        <position position="180"/>
    </location>
    <ligand>
        <name>substrate</name>
    </ligand>
</feature>
<evidence type="ECO:0000256" key="11">
    <source>
        <dbReference type="PIRSR" id="PIRSR035805-2"/>
    </source>
</evidence>
<dbReference type="GO" id="GO:0008270">
    <property type="term" value="F:zinc ion binding"/>
    <property type="evidence" value="ECO:0007669"/>
    <property type="project" value="UniProtKB-UniRule"/>
</dbReference>
<dbReference type="FunFam" id="3.40.50.300:FF:000384">
    <property type="entry name" value="Thymidine kinase"/>
    <property type="match status" value="1"/>
</dbReference>
<dbReference type="RefSeq" id="WP_093007667.1">
    <property type="nucleotide sequence ID" value="NZ_FNBC01000021.1"/>
</dbReference>
<dbReference type="GO" id="GO:0005829">
    <property type="term" value="C:cytosol"/>
    <property type="evidence" value="ECO:0007669"/>
    <property type="project" value="TreeGrafter"/>
</dbReference>
<keyword evidence="4 9" id="KW-0237">DNA synthesis</keyword>
<dbReference type="PROSITE" id="PS00603">
    <property type="entry name" value="TK_CELLULAR_TYPE"/>
    <property type="match status" value="1"/>
</dbReference>
<feature type="binding site" evidence="9">
    <location>
        <position position="146"/>
    </location>
    <ligand>
        <name>Zn(2+)</name>
        <dbReference type="ChEBI" id="CHEBI:29105"/>
    </ligand>
</feature>
<evidence type="ECO:0000256" key="13">
    <source>
        <dbReference type="RuleBase" id="RU004165"/>
    </source>
</evidence>
<evidence type="ECO:0000313" key="14">
    <source>
        <dbReference type="EMBL" id="SDF03174.1"/>
    </source>
</evidence>
<evidence type="ECO:0000256" key="4">
    <source>
        <dbReference type="ARBA" id="ARBA00022634"/>
    </source>
</evidence>
<organism evidence="14 15">
    <name type="scientific">Thermus arciformis</name>
    <dbReference type="NCBI Taxonomy" id="482827"/>
    <lineage>
        <taxon>Bacteria</taxon>
        <taxon>Thermotogati</taxon>
        <taxon>Deinococcota</taxon>
        <taxon>Deinococci</taxon>
        <taxon>Thermales</taxon>
        <taxon>Thermaceae</taxon>
        <taxon>Thermus</taxon>
    </lineage>
</organism>
<dbReference type="InterPro" id="IPR020633">
    <property type="entry name" value="Thymidine_kinase_CS"/>
</dbReference>
<dbReference type="OrthoDB" id="9781579at2"/>
<evidence type="ECO:0000256" key="10">
    <source>
        <dbReference type="PIRSR" id="PIRSR035805-1"/>
    </source>
</evidence>
<evidence type="ECO:0000313" key="15">
    <source>
        <dbReference type="Proteomes" id="UP000199446"/>
    </source>
</evidence>
<keyword evidence="8 9" id="KW-0067">ATP-binding</keyword>
<evidence type="ECO:0000256" key="9">
    <source>
        <dbReference type="HAMAP-Rule" id="MF_00124"/>
    </source>
</evidence>
<evidence type="ECO:0000256" key="6">
    <source>
        <dbReference type="ARBA" id="ARBA00022741"/>
    </source>
</evidence>
<evidence type="ECO:0000256" key="7">
    <source>
        <dbReference type="ARBA" id="ARBA00022777"/>
    </source>
</evidence>
<dbReference type="Pfam" id="PF00265">
    <property type="entry name" value="TK"/>
    <property type="match status" value="1"/>
</dbReference>
<dbReference type="EC" id="2.7.1.21" evidence="2 9"/>
<feature type="active site" description="Proton acceptor" evidence="9 10">
    <location>
        <position position="90"/>
    </location>
</feature>
<keyword evidence="9" id="KW-0479">Metal-binding</keyword>
<dbReference type="EMBL" id="FNBC01000021">
    <property type="protein sequence ID" value="SDF03174.1"/>
    <property type="molecule type" value="Genomic_DNA"/>
</dbReference>
<sequence length="192" mass="21580">MPPILHRQGWIEVIAGPMFSGKSEELIRRVKRALIARQRVLVFKPRLDDRYHPAHVVSHDGERVEAIPVESAQEMEAHLDPLPQVVAVDEVQFLDRGLIPLVERLAQGGVRVILAGLDLDFRGEPFGLVPELLARAEFVDKLTAICQRCGAPATRTQRLVDGKPARYTDPVILVGAKERYEPRCRACHQVVY</sequence>
<comment type="subunit">
    <text evidence="9">Homotetramer.</text>
</comment>
<dbReference type="GO" id="GO:0046104">
    <property type="term" value="P:thymidine metabolic process"/>
    <property type="evidence" value="ECO:0007669"/>
    <property type="project" value="TreeGrafter"/>
</dbReference>
<keyword evidence="15" id="KW-1185">Reference proteome</keyword>
<dbReference type="GO" id="GO:0071897">
    <property type="term" value="P:DNA biosynthetic process"/>
    <property type="evidence" value="ECO:0007669"/>
    <property type="project" value="UniProtKB-KW"/>
</dbReference>
<dbReference type="Gene3D" id="3.30.60.20">
    <property type="match status" value="1"/>
</dbReference>
<comment type="similarity">
    <text evidence="1 9 13">Belongs to the thymidine kinase family.</text>
</comment>
<accession>A0A1G7HSE4</accession>
<evidence type="ECO:0000256" key="8">
    <source>
        <dbReference type="ARBA" id="ARBA00022840"/>
    </source>
</evidence>
<keyword evidence="6 9" id="KW-0547">Nucleotide-binding</keyword>
<dbReference type="SUPFAM" id="SSF52540">
    <property type="entry name" value="P-loop containing nucleoside triphosphate hydrolases"/>
    <property type="match status" value="1"/>
</dbReference>
<dbReference type="Gene3D" id="3.40.50.300">
    <property type="entry name" value="P-loop containing nucleotide triphosphate hydrolases"/>
    <property type="match status" value="1"/>
</dbReference>
<dbReference type="PANTHER" id="PTHR11441">
    <property type="entry name" value="THYMIDINE KINASE"/>
    <property type="match status" value="1"/>
</dbReference>
<keyword evidence="5 9" id="KW-0808">Transferase</keyword>
<dbReference type="AlphaFoldDB" id="A0A1G7HSE4"/>
<evidence type="ECO:0000256" key="1">
    <source>
        <dbReference type="ARBA" id="ARBA00007587"/>
    </source>
</evidence>
<name>A0A1G7HSE4_9DEIN</name>
<gene>
    <name evidence="9" type="primary">tdk</name>
    <name evidence="14" type="ORF">SAMN04488243_12124</name>
</gene>
<dbReference type="SUPFAM" id="SSF57716">
    <property type="entry name" value="Glucocorticoid receptor-like (DNA-binding domain)"/>
    <property type="match status" value="1"/>
</dbReference>
<dbReference type="PANTHER" id="PTHR11441:SF0">
    <property type="entry name" value="THYMIDINE KINASE, CYTOSOLIC"/>
    <property type="match status" value="1"/>
</dbReference>
<feature type="binding site" evidence="9">
    <location>
        <position position="149"/>
    </location>
    <ligand>
        <name>Zn(2+)</name>
        <dbReference type="ChEBI" id="CHEBI:29105"/>
    </ligand>
</feature>
<feature type="binding site" evidence="9">
    <location>
        <begin position="89"/>
        <end position="92"/>
    </location>
    <ligand>
        <name>ATP</name>
        <dbReference type="ChEBI" id="CHEBI:30616"/>
    </ligand>
</feature>
<dbReference type="GO" id="GO:0004797">
    <property type="term" value="F:thymidine kinase activity"/>
    <property type="evidence" value="ECO:0007669"/>
    <property type="project" value="UniProtKB-UniRule"/>
</dbReference>
<dbReference type="PIRSF" id="PIRSF035805">
    <property type="entry name" value="TK_cell"/>
    <property type="match status" value="1"/>
</dbReference>
<evidence type="ECO:0000256" key="12">
    <source>
        <dbReference type="RuleBase" id="RU000544"/>
    </source>
</evidence>
<feature type="binding site" evidence="9">
    <location>
        <begin position="16"/>
        <end position="23"/>
    </location>
    <ligand>
        <name>ATP</name>
        <dbReference type="ChEBI" id="CHEBI:30616"/>
    </ligand>
</feature>
<evidence type="ECO:0000256" key="5">
    <source>
        <dbReference type="ARBA" id="ARBA00022679"/>
    </source>
</evidence>
<evidence type="ECO:0000256" key="2">
    <source>
        <dbReference type="ARBA" id="ARBA00012118"/>
    </source>
</evidence>